<dbReference type="GO" id="GO:0008250">
    <property type="term" value="C:oligosaccharyltransferase complex"/>
    <property type="evidence" value="ECO:0007669"/>
    <property type="project" value="InterPro"/>
</dbReference>
<evidence type="ECO:0000256" key="9">
    <source>
        <dbReference type="ARBA" id="ARBA00023136"/>
    </source>
</evidence>
<dbReference type="OrthoDB" id="432292at2759"/>
<evidence type="ECO:0000313" key="15">
    <source>
        <dbReference type="EMBL" id="KAF9978298.1"/>
    </source>
</evidence>
<evidence type="ECO:0000259" key="14">
    <source>
        <dbReference type="Pfam" id="PF25147"/>
    </source>
</evidence>
<name>A0A9P6M893_9FUNG</name>
<dbReference type="InterPro" id="IPR056790">
    <property type="entry name" value="Ribophorin_II_C"/>
</dbReference>
<comment type="pathway">
    <text evidence="3">Protein modification; protein glycosylation.</text>
</comment>
<comment type="similarity">
    <text evidence="4">Belongs to the SWP1 family.</text>
</comment>
<dbReference type="PANTHER" id="PTHR12640:SF0">
    <property type="entry name" value="DOLICHYL-DIPHOSPHOOLIGOSACCHARIDE--PROTEIN GLYCOSYLTRANSFERASE SUBUNIT 2"/>
    <property type="match status" value="1"/>
</dbReference>
<dbReference type="Pfam" id="PF25147">
    <property type="entry name" value="Ribophorin_II_C"/>
    <property type="match status" value="1"/>
</dbReference>
<evidence type="ECO:0000256" key="12">
    <source>
        <dbReference type="SAM" id="Phobius"/>
    </source>
</evidence>
<evidence type="ECO:0000256" key="11">
    <source>
        <dbReference type="ARBA" id="ARBA00032139"/>
    </source>
</evidence>
<evidence type="ECO:0000256" key="6">
    <source>
        <dbReference type="ARBA" id="ARBA00022729"/>
    </source>
</evidence>
<comment type="caution">
    <text evidence="15">The sequence shown here is derived from an EMBL/GenBank/DDBJ whole genome shotgun (WGS) entry which is preliminary data.</text>
</comment>
<dbReference type="Pfam" id="PF23860">
    <property type="entry name" value="Ribophorin_II_3rd"/>
    <property type="match status" value="1"/>
</dbReference>
<evidence type="ECO:0000259" key="13">
    <source>
        <dbReference type="Pfam" id="PF23860"/>
    </source>
</evidence>
<feature type="transmembrane region" description="Helical" evidence="12">
    <location>
        <begin position="145"/>
        <end position="165"/>
    </location>
</feature>
<dbReference type="AlphaFoldDB" id="A0A9P6M893"/>
<feature type="transmembrane region" description="Helical" evidence="12">
    <location>
        <begin position="212"/>
        <end position="233"/>
    </location>
</feature>
<evidence type="ECO:0000256" key="10">
    <source>
        <dbReference type="ARBA" id="ARBA00030078"/>
    </source>
</evidence>
<keyword evidence="8 12" id="KW-1133">Transmembrane helix</keyword>
<sequence>MLLCATRLEYPYAVDNLSAEATDSLKFSFKIQNSERPHQAMVVFQSQDDYQDEVMVAAPVKSSGKGRFELNFARADSRFRYGTRTYSMTFLVGGLTIDEPFKYMLGQIEIKGPSNPATRPERVGYKSQPEIHHQFRPDQRLISQAISGAFTFLVLTPFAVLFFLWSRLGIKFEPLRALASRPLDLIASLVFFGSLTGIEYVFYLYWSHITLFPVLQYLGVLSLVAIVSGRSTLSAVQARRLQRTVGSAKKEL</sequence>
<dbReference type="GO" id="GO:0006487">
    <property type="term" value="P:protein N-linked glycosylation"/>
    <property type="evidence" value="ECO:0007669"/>
    <property type="project" value="TreeGrafter"/>
</dbReference>
<dbReference type="InterPro" id="IPR008814">
    <property type="entry name" value="Swp1"/>
</dbReference>
<reference evidence="15" key="1">
    <citation type="journal article" date="2020" name="Fungal Divers.">
        <title>Resolving the Mortierellaceae phylogeny through synthesis of multi-gene phylogenetics and phylogenomics.</title>
        <authorList>
            <person name="Vandepol N."/>
            <person name="Liber J."/>
            <person name="Desiro A."/>
            <person name="Na H."/>
            <person name="Kennedy M."/>
            <person name="Barry K."/>
            <person name="Grigoriev I.V."/>
            <person name="Miller A.N."/>
            <person name="O'Donnell K."/>
            <person name="Stajich J.E."/>
            <person name="Bonito G."/>
        </authorList>
    </citation>
    <scope>NUCLEOTIDE SEQUENCE</scope>
    <source>
        <strain evidence="15">MES-2147</strain>
    </source>
</reference>
<dbReference type="EMBL" id="JAAAHW010004132">
    <property type="protein sequence ID" value="KAF9978298.1"/>
    <property type="molecule type" value="Genomic_DNA"/>
</dbReference>
<evidence type="ECO:0000256" key="3">
    <source>
        <dbReference type="ARBA" id="ARBA00004922"/>
    </source>
</evidence>
<organism evidence="15 16">
    <name type="scientific">Modicella reniformis</name>
    <dbReference type="NCBI Taxonomy" id="1440133"/>
    <lineage>
        <taxon>Eukaryota</taxon>
        <taxon>Fungi</taxon>
        <taxon>Fungi incertae sedis</taxon>
        <taxon>Mucoromycota</taxon>
        <taxon>Mortierellomycotina</taxon>
        <taxon>Mortierellomycetes</taxon>
        <taxon>Mortierellales</taxon>
        <taxon>Mortierellaceae</taxon>
        <taxon>Modicella</taxon>
    </lineage>
</organism>
<proteinExistence type="inferred from homology"/>
<comment type="subcellular location">
    <subcellularLocation>
        <location evidence="2">Endoplasmic reticulum membrane</location>
        <topology evidence="2">Multi-pass membrane protein</topology>
    </subcellularLocation>
</comment>
<keyword evidence="9 12" id="KW-0472">Membrane</keyword>
<feature type="transmembrane region" description="Helical" evidence="12">
    <location>
        <begin position="185"/>
        <end position="206"/>
    </location>
</feature>
<dbReference type="InterPro" id="IPR055374">
    <property type="entry name" value="Ribophorin_II_3rd"/>
</dbReference>
<feature type="domain" description="Ribophorin II third" evidence="13">
    <location>
        <begin position="15"/>
        <end position="110"/>
    </location>
</feature>
<gene>
    <name evidence="15" type="primary">RPN2_2</name>
    <name evidence="15" type="ORF">BGZ65_007046</name>
</gene>
<keyword evidence="15" id="KW-0647">Proteasome</keyword>
<evidence type="ECO:0000256" key="7">
    <source>
        <dbReference type="ARBA" id="ARBA00022824"/>
    </source>
</evidence>
<keyword evidence="5 12" id="KW-0812">Transmembrane</keyword>
<accession>A0A9P6M893</accession>
<comment type="function">
    <text evidence="1">Subunit of the oligosaccharyl transferase (OST) complex that catalyzes the initial transfer of a defined glycan (Glc(3)Man(9)GlcNAc(2) in eukaryotes) from the lipid carrier dolichol-pyrophosphate to an asparagine residue within an Asn-X-Ser/Thr consensus motif in nascent polypeptide chains, the first step in protein N-glycosylation. N-glycosylation occurs cotranslationally and the complex associates with the Sec61 complex at the channel-forming translocon complex that mediates protein translocation across the endoplasmic reticulum (ER). All subunits are required for a maximal enzyme activity.</text>
</comment>
<evidence type="ECO:0000256" key="1">
    <source>
        <dbReference type="ARBA" id="ARBA00002791"/>
    </source>
</evidence>
<evidence type="ECO:0000256" key="4">
    <source>
        <dbReference type="ARBA" id="ARBA00009038"/>
    </source>
</evidence>
<dbReference type="Proteomes" id="UP000749646">
    <property type="component" value="Unassembled WGS sequence"/>
</dbReference>
<dbReference type="GO" id="GO:0000502">
    <property type="term" value="C:proteasome complex"/>
    <property type="evidence" value="ECO:0007669"/>
    <property type="project" value="UniProtKB-KW"/>
</dbReference>
<evidence type="ECO:0000256" key="8">
    <source>
        <dbReference type="ARBA" id="ARBA00022989"/>
    </source>
</evidence>
<keyword evidence="6" id="KW-0732">Signal</keyword>
<protein>
    <recommendedName>
        <fullName evidence="11">Ribophorin II</fullName>
    </recommendedName>
    <alternativeName>
        <fullName evidence="10">Ribophorin-2</fullName>
    </alternativeName>
</protein>
<keyword evidence="16" id="KW-1185">Reference proteome</keyword>
<evidence type="ECO:0000313" key="16">
    <source>
        <dbReference type="Proteomes" id="UP000749646"/>
    </source>
</evidence>
<evidence type="ECO:0000256" key="5">
    <source>
        <dbReference type="ARBA" id="ARBA00022692"/>
    </source>
</evidence>
<evidence type="ECO:0000256" key="2">
    <source>
        <dbReference type="ARBA" id="ARBA00004477"/>
    </source>
</evidence>
<feature type="domain" description="Ribophorin II C-terminal" evidence="14">
    <location>
        <begin position="135"/>
        <end position="240"/>
    </location>
</feature>
<keyword evidence="7" id="KW-0256">Endoplasmic reticulum</keyword>
<dbReference type="PANTHER" id="PTHR12640">
    <property type="entry name" value="RIBOPHORIN II"/>
    <property type="match status" value="1"/>
</dbReference>